<keyword evidence="6" id="KW-0539">Nucleus</keyword>
<dbReference type="AlphaFoldDB" id="A0A0C2ZE49"/>
<dbReference type="GO" id="GO:0005634">
    <property type="term" value="C:nucleus"/>
    <property type="evidence" value="ECO:0007669"/>
    <property type="project" value="UniProtKB-SubCell"/>
</dbReference>
<dbReference type="PANTHER" id="PTHR16515">
    <property type="entry name" value="PR DOMAIN ZINC FINGER PROTEIN"/>
    <property type="match status" value="1"/>
</dbReference>
<feature type="compositionally biased region" description="Low complexity" evidence="8">
    <location>
        <begin position="82"/>
        <end position="91"/>
    </location>
</feature>
<evidence type="ECO:0000256" key="3">
    <source>
        <dbReference type="ARBA" id="ARBA00022737"/>
    </source>
</evidence>
<dbReference type="STRING" id="1036808.A0A0C2ZE49"/>
<accession>A0A0C2ZE49</accession>
<keyword evidence="5" id="KW-0862">Zinc</keyword>
<evidence type="ECO:0000256" key="4">
    <source>
        <dbReference type="ARBA" id="ARBA00022771"/>
    </source>
</evidence>
<evidence type="ECO:0000313" key="11">
    <source>
        <dbReference type="Proteomes" id="UP000053989"/>
    </source>
</evidence>
<dbReference type="HOGENOM" id="CLU_065011_0_0_1"/>
<reference evidence="11" key="2">
    <citation type="submission" date="2015-01" db="EMBL/GenBank/DDBJ databases">
        <title>Evolutionary Origins and Diversification of the Mycorrhizal Mutualists.</title>
        <authorList>
            <consortium name="DOE Joint Genome Institute"/>
            <consortium name="Mycorrhizal Genomics Consortium"/>
            <person name="Kohler A."/>
            <person name="Kuo A."/>
            <person name="Nagy L.G."/>
            <person name="Floudas D."/>
            <person name="Copeland A."/>
            <person name="Barry K.W."/>
            <person name="Cichocki N."/>
            <person name="Veneault-Fourrey C."/>
            <person name="LaButti K."/>
            <person name="Lindquist E.A."/>
            <person name="Lipzen A."/>
            <person name="Lundell T."/>
            <person name="Morin E."/>
            <person name="Murat C."/>
            <person name="Riley R."/>
            <person name="Ohm R."/>
            <person name="Sun H."/>
            <person name="Tunlid A."/>
            <person name="Henrissat B."/>
            <person name="Grigoriev I.V."/>
            <person name="Hibbett D.S."/>
            <person name="Martin F."/>
        </authorList>
    </citation>
    <scope>NUCLEOTIDE SEQUENCE [LARGE SCALE GENOMIC DNA]</scope>
    <source>
        <strain evidence="11">Foug A</strain>
    </source>
</reference>
<evidence type="ECO:0000256" key="5">
    <source>
        <dbReference type="ARBA" id="ARBA00022833"/>
    </source>
</evidence>
<feature type="region of interest" description="Disordered" evidence="8">
    <location>
        <begin position="51"/>
        <end position="141"/>
    </location>
</feature>
<evidence type="ECO:0000256" key="6">
    <source>
        <dbReference type="ARBA" id="ARBA00023242"/>
    </source>
</evidence>
<comment type="subcellular location">
    <subcellularLocation>
        <location evidence="1">Nucleus</location>
    </subcellularLocation>
</comment>
<dbReference type="SUPFAM" id="SSF57667">
    <property type="entry name" value="beta-beta-alpha zinc fingers"/>
    <property type="match status" value="1"/>
</dbReference>
<gene>
    <name evidence="10" type="ORF">SCLCIDRAFT_98318</name>
</gene>
<name>A0A0C2ZE49_9AGAM</name>
<dbReference type="PROSITE" id="PS50157">
    <property type="entry name" value="ZINC_FINGER_C2H2_2"/>
    <property type="match status" value="2"/>
</dbReference>
<sequence>MCEKSFDRPSTLRKHLLVHTGEKAFVCGTCGRRFGVASNLNRHVKRCILKPVNRTKQPNDSPPADPTPSSETLTSTAGDQVPSTSTSTDSPPTAPRSRKRTREPDMPESPPQHTTSNNTDSAARPPAKRRRRAPSPTQWIPQSLLHFTLPSAEYSKPTSVPLAPVRAVRDALSDDWLEERDSWDLNVDVRPYHPCGWNGTLPGPGLGIG</sequence>
<dbReference type="InterPro" id="IPR013087">
    <property type="entry name" value="Znf_C2H2_type"/>
</dbReference>
<feature type="compositionally biased region" description="Polar residues" evidence="8">
    <location>
        <begin position="67"/>
        <end position="78"/>
    </location>
</feature>
<evidence type="ECO:0000256" key="1">
    <source>
        <dbReference type="ARBA" id="ARBA00004123"/>
    </source>
</evidence>
<dbReference type="PANTHER" id="PTHR16515:SF49">
    <property type="entry name" value="GASTRULA ZINC FINGER PROTEIN XLCGF49.1-LIKE-RELATED"/>
    <property type="match status" value="1"/>
</dbReference>
<evidence type="ECO:0000313" key="10">
    <source>
        <dbReference type="EMBL" id="KIM51212.1"/>
    </source>
</evidence>
<dbReference type="InterPro" id="IPR050331">
    <property type="entry name" value="Zinc_finger"/>
</dbReference>
<keyword evidence="11" id="KW-1185">Reference proteome</keyword>
<dbReference type="InterPro" id="IPR036236">
    <property type="entry name" value="Znf_C2H2_sf"/>
</dbReference>
<dbReference type="Proteomes" id="UP000053989">
    <property type="component" value="Unassembled WGS sequence"/>
</dbReference>
<evidence type="ECO:0000256" key="2">
    <source>
        <dbReference type="ARBA" id="ARBA00022723"/>
    </source>
</evidence>
<dbReference type="GO" id="GO:0008270">
    <property type="term" value="F:zinc ion binding"/>
    <property type="evidence" value="ECO:0007669"/>
    <property type="project" value="UniProtKB-KW"/>
</dbReference>
<protein>
    <recommendedName>
        <fullName evidence="9">C2H2-type domain-containing protein</fullName>
    </recommendedName>
</protein>
<reference evidence="10 11" key="1">
    <citation type="submission" date="2014-04" db="EMBL/GenBank/DDBJ databases">
        <authorList>
            <consortium name="DOE Joint Genome Institute"/>
            <person name="Kuo A."/>
            <person name="Kohler A."/>
            <person name="Nagy L.G."/>
            <person name="Floudas D."/>
            <person name="Copeland A."/>
            <person name="Barry K.W."/>
            <person name="Cichocki N."/>
            <person name="Veneault-Fourrey C."/>
            <person name="LaButti K."/>
            <person name="Lindquist E.A."/>
            <person name="Lipzen A."/>
            <person name="Lundell T."/>
            <person name="Morin E."/>
            <person name="Murat C."/>
            <person name="Sun H."/>
            <person name="Tunlid A."/>
            <person name="Henrissat B."/>
            <person name="Grigoriev I.V."/>
            <person name="Hibbett D.S."/>
            <person name="Martin F."/>
            <person name="Nordberg H.P."/>
            <person name="Cantor M.N."/>
            <person name="Hua S.X."/>
        </authorList>
    </citation>
    <scope>NUCLEOTIDE SEQUENCE [LARGE SCALE GENOMIC DNA]</scope>
    <source>
        <strain evidence="10 11">Foug A</strain>
    </source>
</reference>
<dbReference type="GO" id="GO:0010468">
    <property type="term" value="P:regulation of gene expression"/>
    <property type="evidence" value="ECO:0007669"/>
    <property type="project" value="TreeGrafter"/>
</dbReference>
<dbReference type="EMBL" id="KN822275">
    <property type="protein sequence ID" value="KIM51212.1"/>
    <property type="molecule type" value="Genomic_DNA"/>
</dbReference>
<organism evidence="10 11">
    <name type="scientific">Scleroderma citrinum Foug A</name>
    <dbReference type="NCBI Taxonomy" id="1036808"/>
    <lineage>
        <taxon>Eukaryota</taxon>
        <taxon>Fungi</taxon>
        <taxon>Dikarya</taxon>
        <taxon>Basidiomycota</taxon>
        <taxon>Agaricomycotina</taxon>
        <taxon>Agaricomycetes</taxon>
        <taxon>Agaricomycetidae</taxon>
        <taxon>Boletales</taxon>
        <taxon>Sclerodermatineae</taxon>
        <taxon>Sclerodermataceae</taxon>
        <taxon>Scleroderma</taxon>
    </lineage>
</organism>
<dbReference type="Gene3D" id="3.30.160.60">
    <property type="entry name" value="Classic Zinc Finger"/>
    <property type="match status" value="2"/>
</dbReference>
<proteinExistence type="predicted"/>
<keyword evidence="4 7" id="KW-0863">Zinc-finger</keyword>
<feature type="domain" description="C2H2-type" evidence="9">
    <location>
        <begin position="1"/>
        <end position="24"/>
    </location>
</feature>
<evidence type="ECO:0000259" key="9">
    <source>
        <dbReference type="PROSITE" id="PS50157"/>
    </source>
</evidence>
<evidence type="ECO:0000256" key="7">
    <source>
        <dbReference type="PROSITE-ProRule" id="PRU00042"/>
    </source>
</evidence>
<feature type="compositionally biased region" description="Polar residues" evidence="8">
    <location>
        <begin position="111"/>
        <end position="120"/>
    </location>
</feature>
<dbReference type="OrthoDB" id="654211at2759"/>
<feature type="non-terminal residue" evidence="10">
    <location>
        <position position="209"/>
    </location>
</feature>
<keyword evidence="2" id="KW-0479">Metal-binding</keyword>
<dbReference type="Pfam" id="PF00096">
    <property type="entry name" value="zf-C2H2"/>
    <property type="match status" value="2"/>
</dbReference>
<feature type="domain" description="C2H2-type" evidence="9">
    <location>
        <begin position="25"/>
        <end position="58"/>
    </location>
</feature>
<dbReference type="FunFam" id="3.30.160.60:FF:000176">
    <property type="entry name" value="zinc finger protein 70"/>
    <property type="match status" value="1"/>
</dbReference>
<keyword evidence="3" id="KW-0677">Repeat</keyword>
<dbReference type="InParanoid" id="A0A0C2ZE49"/>
<evidence type="ECO:0000256" key="8">
    <source>
        <dbReference type="SAM" id="MobiDB-lite"/>
    </source>
</evidence>